<sequence>MEVFLEQRSRAIVGFQNHSFRQNSSECPSKPSLSYAEALRGVTSEKGNSMIKSIVVSEVTDPWLHRSAMAKRKSFQPIKVVHKLFTDSGFESVQIRTMGGLILAITFQTQDLLDSMLAEDNLFFSSWFVSFRKWDGQACPPSRNMWLSCFGIPLNVWCDNTFLSIGSLWGDVVALKEKTQKSLAFDKGRVLVATDWERKSTHSETVDEEDEMAPELYKLPHIEGCMNDSHAKGNVQKDSSDTSSHNLAIREEELVVGEHQSLMIKLTSMWLLCSWILILVLLSPSMTYRRVQKEETSKSSKLGFKFDAGNNDGYTSKEDGLLEASPSSSFDLSNRNSILMKEADCLSKAKEHDLSYAIPDSTQSIHEEIESKKDRVEKKRRRRLLTDILYNNVKDSLDASLACSSADSTHLSSDNHIASISFDDITRRNAIIVDEIEDIVLAGKRYGLLFHENDGGALRKLMQMELEEQRIQSHNLINF</sequence>
<proteinExistence type="predicted"/>
<evidence type="ECO:0000313" key="2">
    <source>
        <dbReference type="Proteomes" id="UP000828048"/>
    </source>
</evidence>
<reference evidence="1 2" key="1">
    <citation type="journal article" date="2021" name="Hortic Res">
        <title>High-quality reference genome and annotation aids understanding of berry development for evergreen blueberry (Vaccinium darrowii).</title>
        <authorList>
            <person name="Yu J."/>
            <person name="Hulse-Kemp A.M."/>
            <person name="Babiker E."/>
            <person name="Staton M."/>
        </authorList>
    </citation>
    <scope>NUCLEOTIDE SEQUENCE [LARGE SCALE GENOMIC DNA]</scope>
    <source>
        <strain evidence="2">cv. NJ 8807/NJ 8810</strain>
        <tissue evidence="1">Young leaf</tissue>
    </source>
</reference>
<dbReference type="EMBL" id="CM037155">
    <property type="protein sequence ID" value="KAH7847419.1"/>
    <property type="molecule type" value="Genomic_DNA"/>
</dbReference>
<dbReference type="Proteomes" id="UP000828048">
    <property type="component" value="Chromosome 5"/>
</dbReference>
<protein>
    <submittedName>
        <fullName evidence="1">Uncharacterized protein</fullName>
    </submittedName>
</protein>
<comment type="caution">
    <text evidence="1">The sequence shown here is derived from an EMBL/GenBank/DDBJ whole genome shotgun (WGS) entry which is preliminary data.</text>
</comment>
<evidence type="ECO:0000313" key="1">
    <source>
        <dbReference type="EMBL" id="KAH7847419.1"/>
    </source>
</evidence>
<name>A0ACB7Y1K3_9ERIC</name>
<keyword evidence="2" id="KW-1185">Reference proteome</keyword>
<organism evidence="1 2">
    <name type="scientific">Vaccinium darrowii</name>
    <dbReference type="NCBI Taxonomy" id="229202"/>
    <lineage>
        <taxon>Eukaryota</taxon>
        <taxon>Viridiplantae</taxon>
        <taxon>Streptophyta</taxon>
        <taxon>Embryophyta</taxon>
        <taxon>Tracheophyta</taxon>
        <taxon>Spermatophyta</taxon>
        <taxon>Magnoliopsida</taxon>
        <taxon>eudicotyledons</taxon>
        <taxon>Gunneridae</taxon>
        <taxon>Pentapetalae</taxon>
        <taxon>asterids</taxon>
        <taxon>Ericales</taxon>
        <taxon>Ericaceae</taxon>
        <taxon>Vaccinioideae</taxon>
        <taxon>Vaccinieae</taxon>
        <taxon>Vaccinium</taxon>
    </lineage>
</organism>
<accession>A0ACB7Y1K3</accession>
<gene>
    <name evidence="1" type="ORF">Vadar_025861</name>
</gene>